<accession>A0AAN9LN77</accession>
<reference evidence="1 2" key="1">
    <citation type="submission" date="2024-01" db="EMBL/GenBank/DDBJ databases">
        <title>The genomes of 5 underutilized Papilionoideae crops provide insights into root nodulation and disease resistanc.</title>
        <authorList>
            <person name="Jiang F."/>
        </authorList>
    </citation>
    <scope>NUCLEOTIDE SEQUENCE [LARGE SCALE GENOMIC DNA]</scope>
    <source>
        <strain evidence="1">LVBAO_FW01</strain>
        <tissue evidence="1">Leaves</tissue>
    </source>
</reference>
<protein>
    <submittedName>
        <fullName evidence="1">Uncharacterized protein</fullName>
    </submittedName>
</protein>
<evidence type="ECO:0000313" key="2">
    <source>
        <dbReference type="Proteomes" id="UP001367508"/>
    </source>
</evidence>
<evidence type="ECO:0000313" key="1">
    <source>
        <dbReference type="EMBL" id="KAK7337117.1"/>
    </source>
</evidence>
<dbReference type="EMBL" id="JAYMYQ010000004">
    <property type="protein sequence ID" value="KAK7337117.1"/>
    <property type="molecule type" value="Genomic_DNA"/>
</dbReference>
<organism evidence="1 2">
    <name type="scientific">Canavalia gladiata</name>
    <name type="common">Sword bean</name>
    <name type="synonym">Dolichos gladiatus</name>
    <dbReference type="NCBI Taxonomy" id="3824"/>
    <lineage>
        <taxon>Eukaryota</taxon>
        <taxon>Viridiplantae</taxon>
        <taxon>Streptophyta</taxon>
        <taxon>Embryophyta</taxon>
        <taxon>Tracheophyta</taxon>
        <taxon>Spermatophyta</taxon>
        <taxon>Magnoliopsida</taxon>
        <taxon>eudicotyledons</taxon>
        <taxon>Gunneridae</taxon>
        <taxon>Pentapetalae</taxon>
        <taxon>rosids</taxon>
        <taxon>fabids</taxon>
        <taxon>Fabales</taxon>
        <taxon>Fabaceae</taxon>
        <taxon>Papilionoideae</taxon>
        <taxon>50 kb inversion clade</taxon>
        <taxon>NPAAA clade</taxon>
        <taxon>indigoferoid/millettioid clade</taxon>
        <taxon>Phaseoleae</taxon>
        <taxon>Canavalia</taxon>
    </lineage>
</organism>
<proteinExistence type="predicted"/>
<sequence>MAAADWSEMRSGDQRNESERMRARMRLKLFRGELRKMERLERCIWQAYVASEGRTDSLKLPRGIKYRKFSVEVVNVTVRKYKWLINKM</sequence>
<keyword evidence="2" id="KW-1185">Reference proteome</keyword>
<gene>
    <name evidence="1" type="ORF">VNO77_17676</name>
</gene>
<comment type="caution">
    <text evidence="1">The sequence shown here is derived from an EMBL/GenBank/DDBJ whole genome shotgun (WGS) entry which is preliminary data.</text>
</comment>
<dbReference type="AlphaFoldDB" id="A0AAN9LN77"/>
<dbReference type="Proteomes" id="UP001367508">
    <property type="component" value="Unassembled WGS sequence"/>
</dbReference>
<name>A0AAN9LN77_CANGL</name>